<evidence type="ECO:0000256" key="2">
    <source>
        <dbReference type="ARBA" id="ARBA00023163"/>
    </source>
</evidence>
<dbReference type="Proteomes" id="UP000292648">
    <property type="component" value="Unassembled WGS sequence"/>
</dbReference>
<sequence>MANKVGYEDPHYFSRLFRKKTGLSPVQFREQYQK</sequence>
<organism evidence="4 5">
    <name type="scientific">Lactiplantibacillus paraplantarum</name>
    <dbReference type="NCBI Taxonomy" id="60520"/>
    <lineage>
        <taxon>Bacteria</taxon>
        <taxon>Bacillati</taxon>
        <taxon>Bacillota</taxon>
        <taxon>Bacilli</taxon>
        <taxon>Lactobacillales</taxon>
        <taxon>Lactobacillaceae</taxon>
        <taxon>Lactiplantibacillus</taxon>
    </lineage>
</organism>
<dbReference type="Gene3D" id="1.10.10.60">
    <property type="entry name" value="Homeodomain-like"/>
    <property type="match status" value="1"/>
</dbReference>
<accession>A0A4Q9Y047</accession>
<comment type="caution">
    <text evidence="4">The sequence shown here is derived from an EMBL/GenBank/DDBJ whole genome shotgun (WGS) entry which is preliminary data.</text>
</comment>
<evidence type="ECO:0000313" key="5">
    <source>
        <dbReference type="Proteomes" id="UP000292648"/>
    </source>
</evidence>
<dbReference type="InterPro" id="IPR018060">
    <property type="entry name" value="HTH_AraC"/>
</dbReference>
<dbReference type="InterPro" id="IPR009057">
    <property type="entry name" value="Homeodomain-like_sf"/>
</dbReference>
<protein>
    <submittedName>
        <fullName evidence="4">AraC family transcriptional regulator</fullName>
    </submittedName>
</protein>
<dbReference type="GO" id="GO:0043565">
    <property type="term" value="F:sequence-specific DNA binding"/>
    <property type="evidence" value="ECO:0007669"/>
    <property type="project" value="InterPro"/>
</dbReference>
<dbReference type="PROSITE" id="PS01124">
    <property type="entry name" value="HTH_ARAC_FAMILY_2"/>
    <property type="match status" value="1"/>
</dbReference>
<gene>
    <name evidence="4" type="ORF">EUZ87_14870</name>
</gene>
<evidence type="ECO:0000259" key="3">
    <source>
        <dbReference type="PROSITE" id="PS01124"/>
    </source>
</evidence>
<proteinExistence type="predicted"/>
<dbReference type="EMBL" id="SEHH01000134">
    <property type="protein sequence ID" value="TBX37773.1"/>
    <property type="molecule type" value="Genomic_DNA"/>
</dbReference>
<dbReference type="AlphaFoldDB" id="A0A4Q9Y047"/>
<keyword evidence="1" id="KW-0805">Transcription regulation</keyword>
<dbReference type="SUPFAM" id="SSF46689">
    <property type="entry name" value="Homeodomain-like"/>
    <property type="match status" value="1"/>
</dbReference>
<evidence type="ECO:0000313" key="4">
    <source>
        <dbReference type="EMBL" id="TBX37773.1"/>
    </source>
</evidence>
<keyword evidence="2" id="KW-0804">Transcription</keyword>
<evidence type="ECO:0000256" key="1">
    <source>
        <dbReference type="ARBA" id="ARBA00023015"/>
    </source>
</evidence>
<dbReference type="GO" id="GO:0003700">
    <property type="term" value="F:DNA-binding transcription factor activity"/>
    <property type="evidence" value="ECO:0007669"/>
    <property type="project" value="InterPro"/>
</dbReference>
<reference evidence="4 5" key="1">
    <citation type="submission" date="2019-01" db="EMBL/GenBank/DDBJ databases">
        <title>Draft genome sequence of Lactobacillus paraplantarum OSY-TC318, a Producer of the novel lantibiotic Paraplantaracin TC318.</title>
        <authorList>
            <person name="Hussein W.E."/>
            <person name="Huang E."/>
            <person name="Yousef A.E."/>
        </authorList>
    </citation>
    <scope>NUCLEOTIDE SEQUENCE [LARGE SCALE GENOMIC DNA]</scope>
    <source>
        <strain evidence="4 5">OSY-TC318</strain>
    </source>
</reference>
<dbReference type="Pfam" id="PF00165">
    <property type="entry name" value="HTH_AraC"/>
    <property type="match status" value="1"/>
</dbReference>
<feature type="domain" description="HTH araC/xylS-type" evidence="3">
    <location>
        <begin position="1"/>
        <end position="31"/>
    </location>
</feature>
<name>A0A4Q9Y047_9LACO</name>